<feature type="region of interest" description="Disordered" evidence="3">
    <location>
        <begin position="400"/>
        <end position="483"/>
    </location>
</feature>
<evidence type="ECO:0000256" key="2">
    <source>
        <dbReference type="ARBA" id="ARBA00023027"/>
    </source>
</evidence>
<feature type="compositionally biased region" description="Low complexity" evidence="3">
    <location>
        <begin position="267"/>
        <end position="304"/>
    </location>
</feature>
<keyword evidence="7" id="KW-1185">Reference proteome</keyword>
<organism evidence="6 7">
    <name type="scientific">Chlorella vulgaris</name>
    <name type="common">Green alga</name>
    <dbReference type="NCBI Taxonomy" id="3077"/>
    <lineage>
        <taxon>Eukaryota</taxon>
        <taxon>Viridiplantae</taxon>
        <taxon>Chlorophyta</taxon>
        <taxon>core chlorophytes</taxon>
        <taxon>Trebouxiophyceae</taxon>
        <taxon>Chlorellales</taxon>
        <taxon>Chlorellaceae</taxon>
        <taxon>Chlorella clade</taxon>
        <taxon>Chlorella</taxon>
    </lineage>
</organism>
<dbReference type="InterPro" id="IPR001509">
    <property type="entry name" value="Epimerase_deHydtase"/>
</dbReference>
<dbReference type="Pfam" id="PF01370">
    <property type="entry name" value="Epimerase"/>
    <property type="match status" value="1"/>
</dbReference>
<dbReference type="EMBL" id="SIDB01000011">
    <property type="protein sequence ID" value="KAI3426343.1"/>
    <property type="molecule type" value="Genomic_DNA"/>
</dbReference>
<feature type="transmembrane region" description="Helical" evidence="4">
    <location>
        <begin position="12"/>
        <end position="30"/>
    </location>
</feature>
<feature type="domain" description="NAD-dependent epimerase/dehydratase" evidence="5">
    <location>
        <begin position="20"/>
        <end position="242"/>
    </location>
</feature>
<dbReference type="Gene3D" id="3.40.50.720">
    <property type="entry name" value="NAD(P)-binding Rossmann-like Domain"/>
    <property type="match status" value="2"/>
</dbReference>
<proteinExistence type="inferred from homology"/>
<feature type="compositionally biased region" description="Basic and acidic residues" evidence="3">
    <location>
        <begin position="425"/>
        <end position="435"/>
    </location>
</feature>
<dbReference type="AlphaFoldDB" id="A0A9D4YU00"/>
<dbReference type="Proteomes" id="UP001055712">
    <property type="component" value="Unassembled WGS sequence"/>
</dbReference>
<feature type="region of interest" description="Disordered" evidence="3">
    <location>
        <begin position="267"/>
        <end position="342"/>
    </location>
</feature>
<feature type="compositionally biased region" description="Low complexity" evidence="3">
    <location>
        <begin position="315"/>
        <end position="326"/>
    </location>
</feature>
<dbReference type="InterPro" id="IPR036291">
    <property type="entry name" value="NAD(P)-bd_dom_sf"/>
</dbReference>
<keyword evidence="4" id="KW-1133">Transmembrane helix</keyword>
<keyword evidence="4" id="KW-0472">Membrane</keyword>
<dbReference type="PANTHER" id="PTHR43574">
    <property type="entry name" value="EPIMERASE-RELATED"/>
    <property type="match status" value="1"/>
</dbReference>
<evidence type="ECO:0000256" key="4">
    <source>
        <dbReference type="SAM" id="Phobius"/>
    </source>
</evidence>
<dbReference type="SUPFAM" id="SSF51735">
    <property type="entry name" value="NAD(P)-binding Rossmann-fold domains"/>
    <property type="match status" value="1"/>
</dbReference>
<protein>
    <recommendedName>
        <fullName evidence="5">NAD-dependent epimerase/dehydratase domain-containing protein</fullName>
    </recommendedName>
</protein>
<keyword evidence="2" id="KW-0520">NAD</keyword>
<feature type="compositionally biased region" description="Acidic residues" evidence="3">
    <location>
        <begin position="449"/>
        <end position="458"/>
    </location>
</feature>
<evidence type="ECO:0000256" key="1">
    <source>
        <dbReference type="ARBA" id="ARBA00007637"/>
    </source>
</evidence>
<feature type="compositionally biased region" description="Gly residues" evidence="3">
    <location>
        <begin position="305"/>
        <end position="314"/>
    </location>
</feature>
<evidence type="ECO:0000259" key="5">
    <source>
        <dbReference type="Pfam" id="PF01370"/>
    </source>
</evidence>
<reference evidence="6" key="1">
    <citation type="journal article" date="2019" name="Plant J.">
        <title>Chlorella vulgaris genome assembly and annotation reveals the molecular basis for metabolic acclimation to high light conditions.</title>
        <authorList>
            <person name="Cecchin M."/>
            <person name="Marcolungo L."/>
            <person name="Rossato M."/>
            <person name="Girolomoni L."/>
            <person name="Cosentino E."/>
            <person name="Cuine S."/>
            <person name="Li-Beisson Y."/>
            <person name="Delledonne M."/>
            <person name="Ballottari M."/>
        </authorList>
    </citation>
    <scope>NUCLEOTIDE SEQUENCE</scope>
    <source>
        <strain evidence="6">211/11P</strain>
    </source>
</reference>
<evidence type="ECO:0000256" key="3">
    <source>
        <dbReference type="SAM" id="MobiDB-lite"/>
    </source>
</evidence>
<keyword evidence="4" id="KW-0812">Transmembrane</keyword>
<reference evidence="6" key="2">
    <citation type="submission" date="2020-11" db="EMBL/GenBank/DDBJ databases">
        <authorList>
            <person name="Cecchin M."/>
            <person name="Marcolungo L."/>
            <person name="Rossato M."/>
            <person name="Girolomoni L."/>
            <person name="Cosentino E."/>
            <person name="Cuine S."/>
            <person name="Li-Beisson Y."/>
            <person name="Delledonne M."/>
            <person name="Ballottari M."/>
        </authorList>
    </citation>
    <scope>NUCLEOTIDE SEQUENCE</scope>
    <source>
        <strain evidence="6">211/11P</strain>
        <tissue evidence="6">Whole cell</tissue>
    </source>
</reference>
<comment type="similarity">
    <text evidence="1">Belongs to the NAD(P)-dependent epimerase/dehydratase family.</text>
</comment>
<accession>A0A9D4YU00</accession>
<feature type="compositionally biased region" description="Basic and acidic residues" evidence="3">
    <location>
        <begin position="459"/>
        <end position="477"/>
    </location>
</feature>
<name>A0A9D4YU00_CHLVU</name>
<gene>
    <name evidence="6" type="ORF">D9Q98_008716</name>
</gene>
<evidence type="ECO:0000313" key="7">
    <source>
        <dbReference type="Proteomes" id="UP001055712"/>
    </source>
</evidence>
<evidence type="ECO:0000313" key="6">
    <source>
        <dbReference type="EMBL" id="KAI3426343.1"/>
    </source>
</evidence>
<comment type="caution">
    <text evidence="6">The sequence shown here is derived from an EMBL/GenBank/DDBJ whole genome shotgun (WGS) entry which is preliminary data.</text>
</comment>
<sequence length="483" mass="52987">MGRPAEVKEDKRRLFVFGLGYTGMGVASFFQKRGWQVAGTCRSNEKREQLEQRGITAFVFDPSEFHNLGGKALECLRHATHVLSTVPPGAADDQGDPVLLAHAQQLSEHAGAYKWVGYISSTSVYGDYEGEWVDEGSELRAAGGKGWSRVMAEHEWLALHDSFGLPVHIFRCGGIYGPRRSAIEAVQRLEGSSLPGGMQWRPSASQERRERQQYTARCHVFDICQVLEASLQRPNPGAAYNVADDDPADRRTVMQFAAELLARQAAGESLSDRGSGSGSGSLSNGTRAGASSGEGGSSRAAAGAGRPGSRGGSTSGSDDSGDEAAAMWQGLPRARSRPRSRREAAEAVAQLEEKRVRNARIKQELGVRLRFPTYREGLCSIAGGETCPYGQQRLEVANTYPEPETEKERSPIDYPQEWITPQPSRRPDIFPEFEKLQTPMPKPMPGDPEMPDEEEEEEKEKKPDKEDPDEDKPKPDEPAPSEE</sequence>
<dbReference type="OrthoDB" id="5824at2759"/>